<dbReference type="Gene3D" id="3.30.110.40">
    <property type="entry name" value="TusA-like domain"/>
    <property type="match status" value="1"/>
</dbReference>
<evidence type="ECO:0000313" key="3">
    <source>
        <dbReference type="EMBL" id="QBR83595.1"/>
    </source>
</evidence>
<evidence type="ECO:0000313" key="4">
    <source>
        <dbReference type="Proteomes" id="UP000295517"/>
    </source>
</evidence>
<evidence type="ECO:0000259" key="2">
    <source>
        <dbReference type="Pfam" id="PF01206"/>
    </source>
</evidence>
<proteinExistence type="inferred from homology"/>
<dbReference type="InterPro" id="IPR036868">
    <property type="entry name" value="TusA-like_sf"/>
</dbReference>
<dbReference type="PANTHER" id="PTHR33279">
    <property type="entry name" value="SULFUR CARRIER PROTEIN YEDF-RELATED"/>
    <property type="match status" value="1"/>
</dbReference>
<organism evidence="3 4">
    <name type="scientific">Legionella israelensis</name>
    <dbReference type="NCBI Taxonomy" id="454"/>
    <lineage>
        <taxon>Bacteria</taxon>
        <taxon>Pseudomonadati</taxon>
        <taxon>Pseudomonadota</taxon>
        <taxon>Gammaproteobacteria</taxon>
        <taxon>Legionellales</taxon>
        <taxon>Legionellaceae</taxon>
        <taxon>Legionella</taxon>
    </lineage>
</organism>
<dbReference type="PANTHER" id="PTHR33279:SF6">
    <property type="entry name" value="SULFUR CARRIER PROTEIN YEDF-RELATED"/>
    <property type="match status" value="1"/>
</dbReference>
<dbReference type="RefSeq" id="WP_135059960.1">
    <property type="nucleotide sequence ID" value="NZ_CP038254.1"/>
</dbReference>
<comment type="similarity">
    <text evidence="1">Belongs to the sulfur carrier protein TusA family.</text>
</comment>
<reference evidence="3 4" key="1">
    <citation type="submission" date="2019-03" db="EMBL/GenBank/DDBJ databases">
        <title>Diverse conjugative elements silence natural transformation in Legionella species.</title>
        <authorList>
            <person name="Durieux I."/>
            <person name="Ginevra C."/>
            <person name="Attaiech L."/>
            <person name="Picq K."/>
            <person name="Juan P.A."/>
            <person name="Jarraud S."/>
            <person name="Charpentier X."/>
        </authorList>
    </citation>
    <scope>NUCLEOTIDE SEQUENCE [LARGE SCALE GENOMIC DNA]</scope>
    <source>
        <strain evidence="3 4">HL-0427-4011</strain>
    </source>
</reference>
<dbReference type="InterPro" id="IPR001455">
    <property type="entry name" value="TusA-like"/>
</dbReference>
<sequence>MTYFELDARRLLCPMPVIKAQNKTRELQHGDQLTIIATDPGAMYDLPSWCRINGHKIINCENTGDEIHITIEIVKDG</sequence>
<dbReference type="CDD" id="cd00291">
    <property type="entry name" value="SirA_YedF_YeeD"/>
    <property type="match status" value="1"/>
</dbReference>
<dbReference type="SUPFAM" id="SSF64307">
    <property type="entry name" value="SirA-like"/>
    <property type="match status" value="1"/>
</dbReference>
<protein>
    <submittedName>
        <fullName evidence="3">Sulfurtransferase TusA family protein</fullName>
    </submittedName>
</protein>
<dbReference type="Proteomes" id="UP000295517">
    <property type="component" value="Chromosome"/>
</dbReference>
<feature type="domain" description="UPF0033" evidence="2">
    <location>
        <begin position="5"/>
        <end position="72"/>
    </location>
</feature>
<accession>A0AAX1EF16</accession>
<dbReference type="AlphaFoldDB" id="A0AAX1EF16"/>
<evidence type="ECO:0000256" key="1">
    <source>
        <dbReference type="ARBA" id="ARBA00008984"/>
    </source>
</evidence>
<gene>
    <name evidence="3" type="ORF">E3983_04030</name>
</gene>
<dbReference type="Pfam" id="PF01206">
    <property type="entry name" value="TusA"/>
    <property type="match status" value="1"/>
</dbReference>
<dbReference type="EMBL" id="CP038254">
    <property type="protein sequence ID" value="QBR83595.1"/>
    <property type="molecule type" value="Genomic_DNA"/>
</dbReference>
<name>A0AAX1EF16_9GAMM</name>